<dbReference type="KEGG" id="lmat:92518051"/>
<dbReference type="RefSeq" id="XP_067181714.1">
    <property type="nucleotide sequence ID" value="XM_067325539.1"/>
</dbReference>
<feature type="compositionally biased region" description="Low complexity" evidence="4">
    <location>
        <begin position="902"/>
        <end position="911"/>
    </location>
</feature>
<dbReference type="InterPro" id="IPR043129">
    <property type="entry name" value="ATPase_NBD"/>
</dbReference>
<comment type="caution">
    <text evidence="5">The sequence shown here is derived from an EMBL/GenBank/DDBJ whole genome shotgun (WGS) entry which is preliminary data.</text>
</comment>
<evidence type="ECO:0000256" key="3">
    <source>
        <dbReference type="ARBA" id="ARBA00023186"/>
    </source>
</evidence>
<keyword evidence="3" id="KW-0143">Chaperone</keyword>
<dbReference type="EMBL" id="JAFEUZ010000001">
    <property type="protein sequence ID" value="KAG5488135.1"/>
    <property type="molecule type" value="Genomic_DNA"/>
</dbReference>
<feature type="region of interest" description="Disordered" evidence="4">
    <location>
        <begin position="878"/>
        <end position="946"/>
    </location>
</feature>
<name>A0A836KZ03_9TRYP</name>
<evidence type="ECO:0000313" key="6">
    <source>
        <dbReference type="Proteomes" id="UP000673552"/>
    </source>
</evidence>
<evidence type="ECO:0000256" key="2">
    <source>
        <dbReference type="ARBA" id="ARBA00022840"/>
    </source>
</evidence>
<feature type="region of interest" description="Disordered" evidence="4">
    <location>
        <begin position="163"/>
        <end position="190"/>
    </location>
</feature>
<proteinExistence type="predicted"/>
<evidence type="ECO:0000313" key="5">
    <source>
        <dbReference type="EMBL" id="KAG5488135.1"/>
    </source>
</evidence>
<evidence type="ECO:0008006" key="7">
    <source>
        <dbReference type="Google" id="ProtNLM"/>
    </source>
</evidence>
<dbReference type="AlphaFoldDB" id="A0A836KZ03"/>
<protein>
    <recommendedName>
        <fullName evidence="7">HSP70-like protein</fullName>
    </recommendedName>
</protein>
<accession>A0A836KZ03</accession>
<evidence type="ECO:0000256" key="4">
    <source>
        <dbReference type="SAM" id="MobiDB-lite"/>
    </source>
</evidence>
<dbReference type="Gene3D" id="3.30.30.30">
    <property type="match status" value="1"/>
</dbReference>
<organism evidence="5 6">
    <name type="scientific">Leishmania martiniquensis</name>
    <dbReference type="NCBI Taxonomy" id="1580590"/>
    <lineage>
        <taxon>Eukaryota</taxon>
        <taxon>Discoba</taxon>
        <taxon>Euglenozoa</taxon>
        <taxon>Kinetoplastea</taxon>
        <taxon>Metakinetoplastina</taxon>
        <taxon>Trypanosomatida</taxon>
        <taxon>Trypanosomatidae</taxon>
        <taxon>Leishmaniinae</taxon>
        <taxon>Leishmania</taxon>
    </lineage>
</organism>
<reference evidence="5 6" key="1">
    <citation type="submission" date="2021-03" db="EMBL/GenBank/DDBJ databases">
        <title>Leishmania (Mundinia) martiniquensis Genome sequencing and assembly.</title>
        <authorList>
            <person name="Almutairi H."/>
            <person name="Gatherer D."/>
        </authorList>
    </citation>
    <scope>NUCLEOTIDE SEQUENCE [LARGE SCALE GENOMIC DNA]</scope>
    <source>
        <strain evidence="5">LSCM1</strain>
    </source>
</reference>
<gene>
    <name evidence="5" type="ORF">LSCM1_08202</name>
</gene>
<dbReference type="GO" id="GO:0030968">
    <property type="term" value="P:endoplasmic reticulum unfolded protein response"/>
    <property type="evidence" value="ECO:0007669"/>
    <property type="project" value="TreeGrafter"/>
</dbReference>
<feature type="compositionally biased region" description="Basic and acidic residues" evidence="4">
    <location>
        <begin position="181"/>
        <end position="190"/>
    </location>
</feature>
<keyword evidence="1" id="KW-0547">Nucleotide-binding</keyword>
<dbReference type="PANTHER" id="PTHR45639:SF3">
    <property type="entry name" value="HYPOXIA UP-REGULATED PROTEIN 1"/>
    <property type="match status" value="1"/>
</dbReference>
<dbReference type="InterPro" id="IPR013126">
    <property type="entry name" value="Hsp_70_fam"/>
</dbReference>
<dbReference type="Pfam" id="PF00012">
    <property type="entry name" value="HSP70"/>
    <property type="match status" value="1"/>
</dbReference>
<sequence>MRSAAYLSPRPCPTSRPLALRRCHRRGCARTTPAWMLLLLLSMAVLVLDGVGLAPFSDALLPRRRALGLFAMAAGEADAAAAAPPLPLTITETELISVDLGHDSVKVSAWRVPQQLVPRSEAALGGAAAAAVSLGSASIVLNDQANRKSPPCMAFRYVRDPTAASNSGGARSGTGPGMLSDGEKPHLHRDDTALRPRGYQLERTFAEEALALAPRFPMQVVCSAAHMLGYTADATSATAAESSIHALKPEQLRVAYSYSVAPLTGWGPAVAAPANGTDEVQQQRNDVIGRQALGVYVPFFTTSSTSDQHAAAGNQRPASAATANGVLFSPEELTAMLLGYARRTAEKADAADNALGEEDQQLLARMRRGAGNHTSSADATSVAVRYAALTVPIHSSVAQRQALVDAAALAGLRVVRLVHSTSGAAAQLAYMKSEQVLKPDKVQYVMIYDMGSQQAEVAIFGFAALPAAVASRTKRQGNMELLALVGNRTLGGAAFDACIAHHWDARYFGRRVLSGAAASEDRSGAARQTAVKERGSLLRAAQRAKEVLSANFEAHVTIDGIHADPSRFDAVGQQELQQRRVTVTADGGLLSLRLSREDFEGLCKPLFDAAVGLRDDAIAATGGLLRGPGTLDRLEVIGGGARIPLLLQRLGEGYRGGVVDRTLNGDEAAVTGTTLLAVSSAPRALGMRGTQALPRLHVREWLTNAIYASAELRSTDAEAAAAPDVRLLFPARNTTLPATRSLRVRLAAAALLPTDSVIVTLYSGPEADTAYASRKGSDAAPLADPAVDAASATLVMSCPACYVQVCTVEGVHEAAKQLLAQETQRSSGPSGTRPSRQQARLAGAEVVVEVVATVSGIPHCGVAYLRADVEVADAGPNVTEGVRSGSSAPGAAVEELPHKRNSSSGEGAGVAEGREGDEPGERGGEGSIPGHSSDSATASNESLPSQPHVEVHVEVRVAALPLRVSSSAAAAGVGMKRLGYNMNAAELTFSRGRVRALQAMDDARLRRSSLRNEIEGMLLWIKEKHPTWDSHDVQSEATSLSSPLPGWRTTVREVGHWLDDFGDTASVTELEERLRIIFGVQAAVREVVRQL</sequence>
<dbReference type="OrthoDB" id="10262720at2759"/>
<dbReference type="GeneID" id="92518051"/>
<feature type="compositionally biased region" description="Basic and acidic residues" evidence="4">
    <location>
        <begin position="912"/>
        <end position="924"/>
    </location>
</feature>
<dbReference type="Gene3D" id="3.90.640.10">
    <property type="entry name" value="Actin, Chain A, domain 4"/>
    <property type="match status" value="1"/>
</dbReference>
<evidence type="ECO:0000256" key="1">
    <source>
        <dbReference type="ARBA" id="ARBA00022741"/>
    </source>
</evidence>
<dbReference type="SUPFAM" id="SSF53067">
    <property type="entry name" value="Actin-like ATPase domain"/>
    <property type="match status" value="2"/>
</dbReference>
<feature type="compositionally biased region" description="Polar residues" evidence="4">
    <location>
        <begin position="930"/>
        <end position="945"/>
    </location>
</feature>
<keyword evidence="6" id="KW-1185">Reference proteome</keyword>
<dbReference type="GO" id="GO:0034663">
    <property type="term" value="C:endoplasmic reticulum chaperone complex"/>
    <property type="evidence" value="ECO:0007669"/>
    <property type="project" value="TreeGrafter"/>
</dbReference>
<dbReference type="PANTHER" id="PTHR45639">
    <property type="entry name" value="HSC70CB, ISOFORM G-RELATED"/>
    <property type="match status" value="1"/>
</dbReference>
<dbReference type="Gene3D" id="3.30.420.40">
    <property type="match status" value="2"/>
</dbReference>
<dbReference type="Proteomes" id="UP000673552">
    <property type="component" value="Chromosome 1"/>
</dbReference>
<dbReference type="GO" id="GO:0005524">
    <property type="term" value="F:ATP binding"/>
    <property type="evidence" value="ECO:0007669"/>
    <property type="project" value="UniProtKB-KW"/>
</dbReference>
<keyword evidence="2" id="KW-0067">ATP-binding</keyword>
<dbReference type="GO" id="GO:0140662">
    <property type="term" value="F:ATP-dependent protein folding chaperone"/>
    <property type="evidence" value="ECO:0007669"/>
    <property type="project" value="InterPro"/>
</dbReference>